<evidence type="ECO:0000256" key="14">
    <source>
        <dbReference type="SAM" id="MobiDB-lite"/>
    </source>
</evidence>
<evidence type="ECO:0000256" key="7">
    <source>
        <dbReference type="ARBA" id="ARBA00022989"/>
    </source>
</evidence>
<dbReference type="AlphaFoldDB" id="A0AAN9BCN9"/>
<feature type="transmembrane region" description="Helical" evidence="13">
    <location>
        <begin position="291"/>
        <end position="308"/>
    </location>
</feature>
<keyword evidence="13" id="KW-0999">Mitochondrion inner membrane</keyword>
<evidence type="ECO:0000256" key="9">
    <source>
        <dbReference type="ARBA" id="ARBA00023229"/>
    </source>
</evidence>
<keyword evidence="13" id="KW-0496">Mitochondrion</keyword>
<comment type="similarity">
    <text evidence="3 13">Belongs to the UbiA prenyltransferase family.</text>
</comment>
<comment type="caution">
    <text evidence="15">The sequence shown here is derived from an EMBL/GenBank/DDBJ whole genome shotgun (WGS) entry which is preliminary data.</text>
</comment>
<keyword evidence="5 13" id="KW-0831">Ubiquinone biosynthesis</keyword>
<keyword evidence="6 13" id="KW-0812">Transmembrane</keyword>
<dbReference type="PANTHER" id="PTHR11048">
    <property type="entry name" value="PRENYLTRANSFERASES"/>
    <property type="match status" value="1"/>
</dbReference>
<organism evidence="15 16">
    <name type="scientific">Littorina saxatilis</name>
    <dbReference type="NCBI Taxonomy" id="31220"/>
    <lineage>
        <taxon>Eukaryota</taxon>
        <taxon>Metazoa</taxon>
        <taxon>Spiralia</taxon>
        <taxon>Lophotrochozoa</taxon>
        <taxon>Mollusca</taxon>
        <taxon>Gastropoda</taxon>
        <taxon>Caenogastropoda</taxon>
        <taxon>Littorinimorpha</taxon>
        <taxon>Littorinoidea</taxon>
        <taxon>Littorinidae</taxon>
        <taxon>Littorina</taxon>
    </lineage>
</organism>
<evidence type="ECO:0000313" key="15">
    <source>
        <dbReference type="EMBL" id="KAK7103032.1"/>
    </source>
</evidence>
<proteinExistence type="inferred from homology"/>
<evidence type="ECO:0000256" key="4">
    <source>
        <dbReference type="ARBA" id="ARBA00022679"/>
    </source>
</evidence>
<comment type="function">
    <text evidence="13">Catalyzes the prenylation of para-hydroxybenzoate (PHB) with an all-trans polyprenyl group. Mediates the second step in the final reaction sequence of coenzyme Q (CoQ) biosynthesis, which is the condensation of the polyisoprenoid side chain with PHB, generating the first membrane-bound Q intermediate.</text>
</comment>
<comment type="catalytic activity">
    <reaction evidence="10">
        <text>all-trans-decaprenyl diphosphate + 4-hydroxybenzoate = 4-hydroxy-3-(all-trans-decaprenyl)benzoate + diphosphate</text>
        <dbReference type="Rhea" id="RHEA:44564"/>
        <dbReference type="ChEBI" id="CHEBI:17879"/>
        <dbReference type="ChEBI" id="CHEBI:33019"/>
        <dbReference type="ChEBI" id="CHEBI:60721"/>
        <dbReference type="ChEBI" id="CHEBI:84503"/>
        <dbReference type="EC" id="2.5.1.39"/>
    </reaction>
    <physiologicalReaction direction="left-to-right" evidence="10">
        <dbReference type="Rhea" id="RHEA:44565"/>
    </physiologicalReaction>
</comment>
<evidence type="ECO:0000313" key="16">
    <source>
        <dbReference type="Proteomes" id="UP001374579"/>
    </source>
</evidence>
<dbReference type="GO" id="GO:0008299">
    <property type="term" value="P:isoprenoid biosynthetic process"/>
    <property type="evidence" value="ECO:0007669"/>
    <property type="project" value="UniProtKB-UniRule"/>
</dbReference>
<accession>A0AAN9BCN9</accession>
<keyword evidence="4 13" id="KW-0808">Transferase</keyword>
<dbReference type="EMBL" id="JBAMIC010000010">
    <property type="protein sequence ID" value="KAK7103032.1"/>
    <property type="molecule type" value="Genomic_DNA"/>
</dbReference>
<dbReference type="GO" id="GO:0005743">
    <property type="term" value="C:mitochondrial inner membrane"/>
    <property type="evidence" value="ECO:0007669"/>
    <property type="project" value="UniProtKB-SubCell"/>
</dbReference>
<evidence type="ECO:0000256" key="13">
    <source>
        <dbReference type="HAMAP-Rule" id="MF_03189"/>
    </source>
</evidence>
<keyword evidence="8 13" id="KW-0472">Membrane</keyword>
<dbReference type="Gene3D" id="1.10.357.140">
    <property type="entry name" value="UbiA prenyltransferase"/>
    <property type="match status" value="1"/>
</dbReference>
<name>A0AAN9BCN9_9CAEN</name>
<dbReference type="Proteomes" id="UP001374579">
    <property type="component" value="Unassembled WGS sequence"/>
</dbReference>
<evidence type="ECO:0000256" key="3">
    <source>
        <dbReference type="ARBA" id="ARBA00005985"/>
    </source>
</evidence>
<dbReference type="CDD" id="cd13959">
    <property type="entry name" value="PT_UbiA_COQ2"/>
    <property type="match status" value="1"/>
</dbReference>
<gene>
    <name evidence="15" type="ORF">V1264_021162</name>
</gene>
<dbReference type="InterPro" id="IPR039653">
    <property type="entry name" value="Prenyltransferase"/>
</dbReference>
<evidence type="ECO:0000256" key="5">
    <source>
        <dbReference type="ARBA" id="ARBA00022688"/>
    </source>
</evidence>
<dbReference type="InterPro" id="IPR030470">
    <property type="entry name" value="UbiA_prenylTrfase_CS"/>
</dbReference>
<protein>
    <recommendedName>
        <fullName evidence="13">4-hydroxybenzoate polyprenyltransferase, mitochondrial</fullName>
        <shortName evidence="13">4-HB polyprenyltransferase</shortName>
        <ecNumber evidence="13">2.5.1.39</ecNumber>
    </recommendedName>
    <alternativeName>
        <fullName evidence="13">Para-hydroxybenzoate--polyprenyltransferase</fullName>
        <shortName evidence="13">PHB:PPT</shortName>
        <shortName evidence="13">PHB:polyprenyltransferase</shortName>
    </alternativeName>
</protein>
<comment type="catalytic activity">
    <reaction evidence="11">
        <text>all-trans-nonaprenyl diphosphate + 4-hydroxybenzoate = 4-hydroxy-3-(all-trans-nonaprenyl)benzoate + diphosphate</text>
        <dbReference type="Rhea" id="RHEA:17709"/>
        <dbReference type="ChEBI" id="CHEBI:17879"/>
        <dbReference type="ChEBI" id="CHEBI:33019"/>
        <dbReference type="ChEBI" id="CHEBI:58391"/>
        <dbReference type="ChEBI" id="CHEBI:84502"/>
        <dbReference type="EC" id="2.5.1.39"/>
    </reaction>
    <physiologicalReaction direction="left-to-right" evidence="11">
        <dbReference type="Rhea" id="RHEA:17710"/>
    </physiologicalReaction>
</comment>
<dbReference type="Pfam" id="PF01040">
    <property type="entry name" value="UbiA"/>
    <property type="match status" value="1"/>
</dbReference>
<evidence type="ECO:0000256" key="2">
    <source>
        <dbReference type="ARBA" id="ARBA00004141"/>
    </source>
</evidence>
<dbReference type="PROSITE" id="PS00943">
    <property type="entry name" value="UBIA"/>
    <property type="match status" value="1"/>
</dbReference>
<keyword evidence="7 13" id="KW-1133">Transmembrane helix</keyword>
<dbReference type="HAMAP" id="MF_01635">
    <property type="entry name" value="UbiA"/>
    <property type="match status" value="1"/>
</dbReference>
<feature type="transmembrane region" description="Helical" evidence="13">
    <location>
        <begin position="314"/>
        <end position="333"/>
    </location>
</feature>
<evidence type="ECO:0000256" key="1">
    <source>
        <dbReference type="ARBA" id="ARBA00001946"/>
    </source>
</evidence>
<dbReference type="PANTHER" id="PTHR11048:SF28">
    <property type="entry name" value="4-HYDROXYBENZOATE POLYPRENYLTRANSFERASE, MITOCHONDRIAL"/>
    <property type="match status" value="1"/>
</dbReference>
<comment type="catalytic activity">
    <reaction evidence="12">
        <text>an all-trans-polyprenyl diphosphate + 4-hydroxybenzoate = a 4-hydroxy-3-(all-trans-polyprenyl)benzoate + diphosphate</text>
        <dbReference type="Rhea" id="RHEA:44504"/>
        <dbReference type="Rhea" id="RHEA-COMP:9514"/>
        <dbReference type="Rhea" id="RHEA-COMP:9564"/>
        <dbReference type="ChEBI" id="CHEBI:17879"/>
        <dbReference type="ChEBI" id="CHEBI:33019"/>
        <dbReference type="ChEBI" id="CHEBI:58914"/>
        <dbReference type="ChEBI" id="CHEBI:78396"/>
        <dbReference type="EC" id="2.5.1.39"/>
    </reaction>
    <physiologicalReaction direction="left-to-right" evidence="12">
        <dbReference type="Rhea" id="RHEA:44505"/>
    </physiologicalReaction>
</comment>
<dbReference type="FunFam" id="1.10.357.140:FF:000003">
    <property type="entry name" value="4-hydroxybenzoate polyprenyltransferase, mitochondrial"/>
    <property type="match status" value="1"/>
</dbReference>
<sequence length="452" mass="49671">MYCRHLLLSTMAPSATQRLMGLATTSASRHGTHRSSTTQFSKSTGTARPEVYPAVLSSLPDSETQNLLASGIERNVALTQRSLQSMNSSLLLSKNCAIVGHSQLSHSANYHHMSGHGSQEKRSKHPLLGTPCSLSGRRQFNVTPKAILEASPPSFQPYLRLIRFDKPIGTLLLLWPCSWSIALAADPGHLPDPWMLTLFGAGAFFMRGAGCIINDMWDRDFDKKVERTKQRPLASGELTHFQALVFLASQLSVSLGILLQLNTYSILLGASSMLLVVMYPLAKRYTYWPQIMLGVTLNWGVLLAWAGLKGSLHWPVAPLYLACVLYTMFYDTIYSHQDKYDDMLIGVKSTALKLGDQTKPWLAGFSSMMIGCLTATGVMCDQTWPYYAGVAVVAAHLTRQLYTVDLNNADDCASKFRSNSKLGVVLFLSIVAGTLLRSQLKADNPATDADDK</sequence>
<dbReference type="GO" id="GO:0008412">
    <property type="term" value="F:4-hydroxybenzoate polyprenyltransferase activity"/>
    <property type="evidence" value="ECO:0007669"/>
    <property type="project" value="UniProtKB-EC"/>
</dbReference>
<comment type="subcellular location">
    <subcellularLocation>
        <location evidence="2">Membrane</location>
        <topology evidence="2">Multi-pass membrane protein</topology>
    </subcellularLocation>
    <subcellularLocation>
        <location evidence="13">Mitochondrion inner membrane</location>
        <topology evidence="13">Multi-pass membrane protein</topology>
        <orientation evidence="13">Matrix side</orientation>
    </subcellularLocation>
</comment>
<evidence type="ECO:0000256" key="8">
    <source>
        <dbReference type="ARBA" id="ARBA00023136"/>
    </source>
</evidence>
<keyword evidence="9 13" id="KW-0414">Isoprene biosynthesis</keyword>
<evidence type="ECO:0000256" key="10">
    <source>
        <dbReference type="ARBA" id="ARBA00049890"/>
    </source>
</evidence>
<dbReference type="InterPro" id="IPR006370">
    <property type="entry name" value="HB_polyprenyltransferase-like"/>
</dbReference>
<evidence type="ECO:0000256" key="12">
    <source>
        <dbReference type="ARBA" id="ARBA00051182"/>
    </source>
</evidence>
<comment type="pathway">
    <text evidence="13">Cofactor biosynthesis; ubiquinone biosynthesis.</text>
</comment>
<feature type="region of interest" description="Disordered" evidence="14">
    <location>
        <begin position="25"/>
        <end position="46"/>
    </location>
</feature>
<dbReference type="InterPro" id="IPR044878">
    <property type="entry name" value="UbiA_sf"/>
</dbReference>
<keyword evidence="16" id="KW-1185">Reference proteome</keyword>
<dbReference type="NCBIfam" id="TIGR01474">
    <property type="entry name" value="ubiA_proteo"/>
    <property type="match status" value="1"/>
</dbReference>
<evidence type="ECO:0000256" key="11">
    <source>
        <dbReference type="ARBA" id="ARBA00050454"/>
    </source>
</evidence>
<reference evidence="15 16" key="1">
    <citation type="submission" date="2024-02" db="EMBL/GenBank/DDBJ databases">
        <title>Chromosome-scale genome assembly of the rough periwinkle Littorina saxatilis.</title>
        <authorList>
            <person name="De Jode A."/>
            <person name="Faria R."/>
            <person name="Formenti G."/>
            <person name="Sims Y."/>
            <person name="Smith T.P."/>
            <person name="Tracey A."/>
            <person name="Wood J.M.D."/>
            <person name="Zagrodzka Z.B."/>
            <person name="Johannesson K."/>
            <person name="Butlin R.K."/>
            <person name="Leder E.H."/>
        </authorList>
    </citation>
    <scope>NUCLEOTIDE SEQUENCE [LARGE SCALE GENOMIC DNA]</scope>
    <source>
        <strain evidence="15">Snail1</strain>
        <tissue evidence="15">Muscle</tissue>
    </source>
</reference>
<feature type="transmembrane region" description="Helical" evidence="13">
    <location>
        <begin position="264"/>
        <end position="282"/>
    </location>
</feature>
<dbReference type="InterPro" id="IPR000537">
    <property type="entry name" value="UbiA_prenyltransferase"/>
</dbReference>
<dbReference type="Gene3D" id="1.20.120.1780">
    <property type="entry name" value="UbiA prenyltransferase"/>
    <property type="match status" value="1"/>
</dbReference>
<feature type="transmembrane region" description="Helical" evidence="13">
    <location>
        <begin position="422"/>
        <end position="440"/>
    </location>
</feature>
<dbReference type="FunFam" id="1.20.120.1780:FF:000001">
    <property type="entry name" value="4-hydroxybenzoate octaprenyltransferase"/>
    <property type="match status" value="1"/>
</dbReference>
<comment type="cofactor">
    <cofactor evidence="1 13">
        <name>Mg(2+)</name>
        <dbReference type="ChEBI" id="CHEBI:18420"/>
    </cofactor>
</comment>
<dbReference type="EC" id="2.5.1.39" evidence="13"/>
<evidence type="ECO:0000256" key="6">
    <source>
        <dbReference type="ARBA" id="ARBA00022692"/>
    </source>
</evidence>
<dbReference type="GO" id="GO:0006744">
    <property type="term" value="P:ubiquinone biosynthetic process"/>
    <property type="evidence" value="ECO:0007669"/>
    <property type="project" value="UniProtKB-UniRule"/>
</dbReference>